<evidence type="ECO:0000313" key="4">
    <source>
        <dbReference type="Proteomes" id="UP001152888"/>
    </source>
</evidence>
<feature type="transmembrane region" description="Helical" evidence="1">
    <location>
        <begin position="94"/>
        <end position="114"/>
    </location>
</feature>
<keyword evidence="1" id="KW-1133">Transmembrane helix</keyword>
<dbReference type="GO" id="GO:0005249">
    <property type="term" value="F:voltage-gated potassium channel activity"/>
    <property type="evidence" value="ECO:0007669"/>
    <property type="project" value="TreeGrafter"/>
</dbReference>
<dbReference type="GO" id="GO:0098855">
    <property type="term" value="C:HCN channel complex"/>
    <property type="evidence" value="ECO:0007669"/>
    <property type="project" value="TreeGrafter"/>
</dbReference>
<dbReference type="PANTHER" id="PTHR45689:SF14">
    <property type="entry name" value="CYCLIC NUCLEOTIDE-GATED CATION CHANNEL SUBUNIT A-LIKE PROTEIN"/>
    <property type="match status" value="1"/>
</dbReference>
<feature type="domain" description="Cyclic nucleotide-binding" evidence="2">
    <location>
        <begin position="419"/>
        <end position="484"/>
    </location>
</feature>
<feature type="transmembrane region" description="Helical" evidence="1">
    <location>
        <begin position="200"/>
        <end position="224"/>
    </location>
</feature>
<dbReference type="SUPFAM" id="SSF51206">
    <property type="entry name" value="cAMP-binding domain-like"/>
    <property type="match status" value="1"/>
</dbReference>
<feature type="transmembrane region" description="Helical" evidence="1">
    <location>
        <begin position="318"/>
        <end position="341"/>
    </location>
</feature>
<dbReference type="InterPro" id="IPR000595">
    <property type="entry name" value="cNMP-bd_dom"/>
</dbReference>
<dbReference type="GO" id="GO:0035725">
    <property type="term" value="P:sodium ion transmembrane transport"/>
    <property type="evidence" value="ECO:0007669"/>
    <property type="project" value="TreeGrafter"/>
</dbReference>
<dbReference type="InterPro" id="IPR018490">
    <property type="entry name" value="cNMP-bd_dom_sf"/>
</dbReference>
<reference evidence="3" key="1">
    <citation type="submission" date="2022-03" db="EMBL/GenBank/DDBJ databases">
        <authorList>
            <person name="Sayadi A."/>
        </authorList>
    </citation>
    <scope>NUCLEOTIDE SEQUENCE</scope>
</reference>
<dbReference type="PANTHER" id="PTHR45689">
    <property type="entry name" value="I[[H]] CHANNEL, ISOFORM E"/>
    <property type="match status" value="1"/>
</dbReference>
<accession>A0A9P0PMB9</accession>
<evidence type="ECO:0000313" key="3">
    <source>
        <dbReference type="EMBL" id="CAH1991572.1"/>
    </source>
</evidence>
<name>A0A9P0PMB9_ACAOB</name>
<feature type="transmembrane region" description="Helical" evidence="1">
    <location>
        <begin position="288"/>
        <end position="306"/>
    </location>
</feature>
<dbReference type="InterPro" id="IPR051413">
    <property type="entry name" value="K/Na_HCN_channel"/>
</dbReference>
<dbReference type="InterPro" id="IPR014710">
    <property type="entry name" value="RmlC-like_jellyroll"/>
</dbReference>
<dbReference type="PROSITE" id="PS50042">
    <property type="entry name" value="CNMP_BINDING_3"/>
    <property type="match status" value="1"/>
</dbReference>
<feature type="transmembrane region" description="Helical" evidence="1">
    <location>
        <begin position="170"/>
        <end position="188"/>
    </location>
</feature>
<dbReference type="OrthoDB" id="2021138at2759"/>
<organism evidence="3 4">
    <name type="scientific">Acanthoscelides obtectus</name>
    <name type="common">Bean weevil</name>
    <name type="synonym">Bruchus obtectus</name>
    <dbReference type="NCBI Taxonomy" id="200917"/>
    <lineage>
        <taxon>Eukaryota</taxon>
        <taxon>Metazoa</taxon>
        <taxon>Ecdysozoa</taxon>
        <taxon>Arthropoda</taxon>
        <taxon>Hexapoda</taxon>
        <taxon>Insecta</taxon>
        <taxon>Pterygota</taxon>
        <taxon>Neoptera</taxon>
        <taxon>Endopterygota</taxon>
        <taxon>Coleoptera</taxon>
        <taxon>Polyphaga</taxon>
        <taxon>Cucujiformia</taxon>
        <taxon>Chrysomeloidea</taxon>
        <taxon>Chrysomelidae</taxon>
        <taxon>Bruchinae</taxon>
        <taxon>Bruchini</taxon>
        <taxon>Acanthoscelides</taxon>
    </lineage>
</organism>
<gene>
    <name evidence="3" type="ORF">ACAOBT_LOCUS20354</name>
</gene>
<keyword evidence="4" id="KW-1185">Reference proteome</keyword>
<protein>
    <recommendedName>
        <fullName evidence="2">Cyclic nucleotide-binding domain-containing protein</fullName>
    </recommendedName>
</protein>
<comment type="caution">
    <text evidence="3">The sequence shown here is derived from an EMBL/GenBank/DDBJ whole genome shotgun (WGS) entry which is preliminary data.</text>
</comment>
<dbReference type="GO" id="GO:0003254">
    <property type="term" value="P:regulation of membrane depolarization"/>
    <property type="evidence" value="ECO:0007669"/>
    <property type="project" value="TreeGrafter"/>
</dbReference>
<dbReference type="Gene3D" id="2.60.120.10">
    <property type="entry name" value="Jelly Rolls"/>
    <property type="match status" value="1"/>
</dbReference>
<keyword evidence="1" id="KW-0472">Membrane</keyword>
<dbReference type="Proteomes" id="UP001152888">
    <property type="component" value="Unassembled WGS sequence"/>
</dbReference>
<evidence type="ECO:0000256" key="1">
    <source>
        <dbReference type="SAM" id="Phobius"/>
    </source>
</evidence>
<dbReference type="AlphaFoldDB" id="A0A9P0PMB9"/>
<feature type="transmembrane region" description="Helical" evidence="1">
    <location>
        <begin position="236"/>
        <end position="257"/>
    </location>
</feature>
<sequence>MFQDTLDAVPPRTSIHKCSLSKRSTVLESLPIPPNVTASRKLLVRLKRMTLLDPEKTISKQFFRNKLSMLKEQKRQLKTAHWLVIHPMSKVSDILDWLFFGTWLGTYMMLPLYVLVDIRQWPLQMVIIRMLHKPLELLILLTFFCRGYIDYTRNEIVLDIRKIVIRYLRTYFVLDVIILFLDLAISVGSPPHHFHIDDMVFTLLMQIALIGRANSHIKILCALLERLLSSRTIRVVIYHTYFTVLLVHGFTVMNVLVTKYATRAEINFPPESWLTAVFRGRKYKLDNIYFESQMLVACFFFGVSYLKSRIRYFPEQIFLTFVALVGRLYTLYLFADILLIFGTDAHPESRYEKFIGEVNEYMAAKNLPKDIRIRLLKYYECKLQKSYFREAEIMNSLSERLKMEMFLHFAMKLVQNNPILKILPASVLSILISKMKAETYLADDVIVSVGKPHENIYFISSGTVAVFNMNDHELDHLEDGYDFGLDQGKNYDYVAMETSEVYYVKYAILKETTTSYHELWAYYEMRWLMLHHKYQELGDRLRGGGDTMLHELRRGQLLENVKTRNVI</sequence>
<keyword evidence="1" id="KW-0812">Transmembrane</keyword>
<dbReference type="EMBL" id="CAKOFQ010007117">
    <property type="protein sequence ID" value="CAH1991572.1"/>
    <property type="molecule type" value="Genomic_DNA"/>
</dbReference>
<proteinExistence type="predicted"/>
<evidence type="ECO:0000259" key="2">
    <source>
        <dbReference type="PROSITE" id="PS50042"/>
    </source>
</evidence>
<dbReference type="Gene3D" id="1.10.287.630">
    <property type="entry name" value="Helix hairpin bin"/>
    <property type="match status" value="1"/>
</dbReference>